<evidence type="ECO:0000259" key="6">
    <source>
        <dbReference type="PROSITE" id="PS50268"/>
    </source>
</evidence>
<accession>A0A3L8SM53</accession>
<evidence type="ECO:0000256" key="4">
    <source>
        <dbReference type="ARBA" id="ARBA00023136"/>
    </source>
</evidence>
<comment type="caution">
    <text evidence="7">The sequence shown here is derived from an EMBL/GenBank/DDBJ whole genome shotgun (WGS) entry which is preliminary data.</text>
</comment>
<dbReference type="STRING" id="44316.ENSEGOP00005021330"/>
<keyword evidence="3" id="KW-1133">Transmembrane helix</keyword>
<keyword evidence="2" id="KW-0812">Transmembrane</keyword>
<feature type="non-terminal residue" evidence="7">
    <location>
        <position position="177"/>
    </location>
</feature>
<protein>
    <recommendedName>
        <fullName evidence="6">Cadherin domain-containing protein</fullName>
    </recommendedName>
</protein>
<proteinExistence type="predicted"/>
<keyword evidence="8" id="KW-1185">Reference proteome</keyword>
<dbReference type="PANTHER" id="PTHR24026">
    <property type="entry name" value="FAT ATYPICAL CADHERIN-RELATED"/>
    <property type="match status" value="1"/>
</dbReference>
<evidence type="ECO:0000313" key="7">
    <source>
        <dbReference type="EMBL" id="RLW04079.1"/>
    </source>
</evidence>
<keyword evidence="5" id="KW-0106">Calcium</keyword>
<feature type="domain" description="Cadherin" evidence="6">
    <location>
        <begin position="80"/>
        <end position="176"/>
    </location>
</feature>
<evidence type="ECO:0000256" key="5">
    <source>
        <dbReference type="PROSITE-ProRule" id="PRU00043"/>
    </source>
</evidence>
<feature type="non-terminal residue" evidence="7">
    <location>
        <position position="1"/>
    </location>
</feature>
<evidence type="ECO:0000256" key="1">
    <source>
        <dbReference type="ARBA" id="ARBA00004370"/>
    </source>
</evidence>
<dbReference type="InterPro" id="IPR002126">
    <property type="entry name" value="Cadherin-like_dom"/>
</dbReference>
<dbReference type="Gene3D" id="2.60.40.60">
    <property type="entry name" value="Cadherins"/>
    <property type="match status" value="2"/>
</dbReference>
<dbReference type="InterPro" id="IPR015919">
    <property type="entry name" value="Cadherin-like_sf"/>
</dbReference>
<dbReference type="PANTHER" id="PTHR24026:SF49">
    <property type="entry name" value="PROTOCADHERIN FAT 3"/>
    <property type="match status" value="1"/>
</dbReference>
<comment type="subcellular location">
    <subcellularLocation>
        <location evidence="1">Membrane</location>
    </subcellularLocation>
</comment>
<dbReference type="EMBL" id="QUSF01000014">
    <property type="protein sequence ID" value="RLW04079.1"/>
    <property type="molecule type" value="Genomic_DNA"/>
</dbReference>
<name>A0A3L8SM53_CHLGU</name>
<dbReference type="GO" id="GO:0005509">
    <property type="term" value="F:calcium ion binding"/>
    <property type="evidence" value="ECO:0007669"/>
    <property type="project" value="UniProtKB-UniRule"/>
</dbReference>
<dbReference type="Pfam" id="PF00028">
    <property type="entry name" value="Cadherin"/>
    <property type="match status" value="2"/>
</dbReference>
<dbReference type="GO" id="GO:0007156">
    <property type="term" value="P:homophilic cell adhesion via plasma membrane adhesion molecules"/>
    <property type="evidence" value="ECO:0007669"/>
    <property type="project" value="InterPro"/>
</dbReference>
<evidence type="ECO:0000256" key="3">
    <source>
        <dbReference type="ARBA" id="ARBA00022989"/>
    </source>
</evidence>
<dbReference type="CDD" id="cd11304">
    <property type="entry name" value="Cadherin_repeat"/>
    <property type="match status" value="2"/>
</dbReference>
<evidence type="ECO:0000313" key="8">
    <source>
        <dbReference type="Proteomes" id="UP000276834"/>
    </source>
</evidence>
<dbReference type="FunFam" id="2.60.40.60:FF:000092">
    <property type="entry name" value="Protocadherin 8"/>
    <property type="match status" value="1"/>
</dbReference>
<organism evidence="7 8">
    <name type="scientific">Chloebia gouldiae</name>
    <name type="common">Gouldian finch</name>
    <name type="synonym">Erythrura gouldiae</name>
    <dbReference type="NCBI Taxonomy" id="44316"/>
    <lineage>
        <taxon>Eukaryota</taxon>
        <taxon>Metazoa</taxon>
        <taxon>Chordata</taxon>
        <taxon>Craniata</taxon>
        <taxon>Vertebrata</taxon>
        <taxon>Euteleostomi</taxon>
        <taxon>Archelosauria</taxon>
        <taxon>Archosauria</taxon>
        <taxon>Dinosauria</taxon>
        <taxon>Saurischia</taxon>
        <taxon>Theropoda</taxon>
        <taxon>Coelurosauria</taxon>
        <taxon>Aves</taxon>
        <taxon>Neognathae</taxon>
        <taxon>Neoaves</taxon>
        <taxon>Telluraves</taxon>
        <taxon>Australaves</taxon>
        <taxon>Passeriformes</taxon>
        <taxon>Passeroidea</taxon>
        <taxon>Passeridae</taxon>
        <taxon>Chloebia</taxon>
    </lineage>
</organism>
<dbReference type="SMART" id="SM00112">
    <property type="entry name" value="CA"/>
    <property type="match status" value="2"/>
</dbReference>
<dbReference type="FunFam" id="2.60.40.60:FF:000050">
    <property type="entry name" value="protocadherin-15 isoform X1"/>
    <property type="match status" value="1"/>
</dbReference>
<dbReference type="Proteomes" id="UP000276834">
    <property type="component" value="Unassembled WGS sequence"/>
</dbReference>
<dbReference type="GO" id="GO:0016020">
    <property type="term" value="C:membrane"/>
    <property type="evidence" value="ECO:0007669"/>
    <property type="project" value="UniProtKB-SubCell"/>
</dbReference>
<evidence type="ECO:0000256" key="2">
    <source>
        <dbReference type="ARBA" id="ARBA00022692"/>
    </source>
</evidence>
<dbReference type="PRINTS" id="PR00205">
    <property type="entry name" value="CADHERIN"/>
</dbReference>
<dbReference type="OrthoDB" id="10029135at2759"/>
<dbReference type="PROSITE" id="PS50268">
    <property type="entry name" value="CADHERIN_2"/>
    <property type="match status" value="2"/>
</dbReference>
<feature type="domain" description="Cadherin" evidence="6">
    <location>
        <begin position="1"/>
        <end position="79"/>
    </location>
</feature>
<dbReference type="SUPFAM" id="SSF49313">
    <property type="entry name" value="Cadherin-like"/>
    <property type="match status" value="2"/>
</dbReference>
<sequence>ATDADAGVNGQVHYSLANFNNLFRITSNGSIYTAVKLNREVRDYYELIVEATDGAVDPRRSTLTLAIKVLDIDDNSPVFTNASYTVCVPENLPPGTVFLQLEAKDVDLGADVNYRIRTEEALQHFALNRHTGELSLRQSLDYESFSDTEATFTFLVEAFDSKGTMPPGLATVTVRVK</sequence>
<dbReference type="AlphaFoldDB" id="A0A3L8SM53"/>
<reference evidence="7 8" key="1">
    <citation type="journal article" date="2018" name="Proc. R. Soc. B">
        <title>A non-coding region near Follistatin controls head colour polymorphism in the Gouldian finch.</title>
        <authorList>
            <person name="Toomey M.B."/>
            <person name="Marques C.I."/>
            <person name="Andrade P."/>
            <person name="Araujo P.M."/>
            <person name="Sabatino S."/>
            <person name="Gazda M.A."/>
            <person name="Afonso S."/>
            <person name="Lopes R.J."/>
            <person name="Corbo J.C."/>
            <person name="Carneiro M."/>
        </authorList>
    </citation>
    <scope>NUCLEOTIDE SEQUENCE [LARGE SCALE GENOMIC DNA]</scope>
    <source>
        <strain evidence="7">Red01</strain>
        <tissue evidence="7">Muscle</tissue>
    </source>
</reference>
<keyword evidence="4" id="KW-0472">Membrane</keyword>
<gene>
    <name evidence="7" type="ORF">DV515_00006175</name>
</gene>